<evidence type="ECO:0000256" key="2">
    <source>
        <dbReference type="SAM" id="SignalP"/>
    </source>
</evidence>
<feature type="transmembrane region" description="Helical" evidence="1">
    <location>
        <begin position="114"/>
        <end position="137"/>
    </location>
</feature>
<keyword evidence="1" id="KW-0472">Membrane</keyword>
<dbReference type="InterPro" id="IPR036259">
    <property type="entry name" value="MFS_trans_sf"/>
</dbReference>
<feature type="transmembrane region" description="Helical" evidence="1">
    <location>
        <begin position="387"/>
        <end position="411"/>
    </location>
</feature>
<dbReference type="RefSeq" id="WP_248352785.1">
    <property type="nucleotide sequence ID" value="NZ_AP025591.1"/>
</dbReference>
<dbReference type="EMBL" id="AP025591">
    <property type="protein sequence ID" value="BDG04418.1"/>
    <property type="molecule type" value="Genomic_DNA"/>
</dbReference>
<feature type="transmembrane region" description="Helical" evidence="1">
    <location>
        <begin position="184"/>
        <end position="203"/>
    </location>
</feature>
<evidence type="ECO:0000313" key="4">
    <source>
        <dbReference type="Proteomes" id="UP001162891"/>
    </source>
</evidence>
<keyword evidence="2" id="KW-0732">Signal</keyword>
<dbReference type="InterPro" id="IPR052528">
    <property type="entry name" value="Sugar_transport-like"/>
</dbReference>
<dbReference type="PANTHER" id="PTHR23526:SF2">
    <property type="entry name" value="MAJOR FACILITATOR SUPERFAMILY (MFS) PROFILE DOMAIN-CONTAINING PROTEIN"/>
    <property type="match status" value="1"/>
</dbReference>
<dbReference type="PANTHER" id="PTHR23526">
    <property type="entry name" value="INTEGRAL MEMBRANE TRANSPORT PROTEIN-RELATED"/>
    <property type="match status" value="1"/>
</dbReference>
<organism evidence="3 4">
    <name type="scientific">Anaeromyxobacter oryzae</name>
    <dbReference type="NCBI Taxonomy" id="2918170"/>
    <lineage>
        <taxon>Bacteria</taxon>
        <taxon>Pseudomonadati</taxon>
        <taxon>Myxococcota</taxon>
        <taxon>Myxococcia</taxon>
        <taxon>Myxococcales</taxon>
        <taxon>Cystobacterineae</taxon>
        <taxon>Anaeromyxobacteraceae</taxon>
        <taxon>Anaeromyxobacter</taxon>
    </lineage>
</organism>
<feature type="transmembrane region" description="Helical" evidence="1">
    <location>
        <begin position="215"/>
        <end position="234"/>
    </location>
</feature>
<feature type="transmembrane region" description="Helical" evidence="1">
    <location>
        <begin position="323"/>
        <end position="345"/>
    </location>
</feature>
<dbReference type="SUPFAM" id="SSF103473">
    <property type="entry name" value="MFS general substrate transporter"/>
    <property type="match status" value="1"/>
</dbReference>
<feature type="transmembrane region" description="Helical" evidence="1">
    <location>
        <begin position="291"/>
        <end position="311"/>
    </location>
</feature>
<dbReference type="Gene3D" id="1.20.1250.20">
    <property type="entry name" value="MFS general substrate transporter like domains"/>
    <property type="match status" value="2"/>
</dbReference>
<sequence length="481" mass="48450">MPLLARLLAALLSGIATLAAAPAAGLLAAAPLRGTRRRAGPSSRVRETLRLSTAEGVGAEIVGACAGATALTGWALHLGASPVEVALVGALPQLAQLVQLPAAWMTSTLGRRRVAIVSVAISRQALLPLAVLPVLPLGPAGARGALLAVAATSAALGVVGNNAWTAWMGEVVPHGLRGRYFGRRTAICTLGGTLAGVGAARLLDAAGRRGATGAGLAALALVACLFGALTTVLMARQHDPGGAPCDRPTIAAALRPARDPAARGLLEYQLAWNASVGVAGGFFTFHLLHNLAAGFTVAAMHAAATAVLRMIAAPAWGRAVDRFGARPVLAACSFAVSGLPLLWLATGPGRLWPIAIDAVIGGIAWGGHGLASFALPLSVGPRRDRPFYLAAFAMVGGLAYALAAAGGGLLSPALPRAIATLGRPAGHGLELLFVASAAGRLASAFLALRIAEQGAGSLRDLHRAAQDATLGRLAERVRRAA</sequence>
<feature type="transmembrane region" description="Helical" evidence="1">
    <location>
        <begin position="144"/>
        <end position="164"/>
    </location>
</feature>
<keyword evidence="1" id="KW-1133">Transmembrane helix</keyword>
<evidence type="ECO:0000313" key="3">
    <source>
        <dbReference type="EMBL" id="BDG04418.1"/>
    </source>
</evidence>
<reference evidence="4" key="1">
    <citation type="journal article" date="2022" name="Int. J. Syst. Evol. Microbiol.">
        <title>Anaeromyxobacter oryzae sp. nov., Anaeromyxobacter diazotrophicus sp. nov. and Anaeromyxobacter paludicola sp. nov., isolated from paddy soils.</title>
        <authorList>
            <person name="Itoh H."/>
            <person name="Xu Z."/>
            <person name="Mise K."/>
            <person name="Masuda Y."/>
            <person name="Ushijima N."/>
            <person name="Hayakawa C."/>
            <person name="Shiratori Y."/>
            <person name="Senoo K."/>
        </authorList>
    </citation>
    <scope>NUCLEOTIDE SEQUENCE [LARGE SCALE GENOMIC DNA]</scope>
    <source>
        <strain evidence="4">Red232</strain>
    </source>
</reference>
<keyword evidence="1" id="KW-0812">Transmembrane</keyword>
<dbReference type="Proteomes" id="UP001162891">
    <property type="component" value="Chromosome"/>
</dbReference>
<evidence type="ECO:0000256" key="1">
    <source>
        <dbReference type="SAM" id="Phobius"/>
    </source>
</evidence>
<feature type="transmembrane region" description="Helical" evidence="1">
    <location>
        <begin position="351"/>
        <end position="375"/>
    </location>
</feature>
<keyword evidence="4" id="KW-1185">Reference proteome</keyword>
<name>A0ABM7WY78_9BACT</name>
<dbReference type="CDD" id="cd06174">
    <property type="entry name" value="MFS"/>
    <property type="match status" value="1"/>
</dbReference>
<feature type="chain" id="PRO_5046060931" evidence="2">
    <location>
        <begin position="20"/>
        <end position="481"/>
    </location>
</feature>
<accession>A0ABM7WY78</accession>
<proteinExistence type="predicted"/>
<gene>
    <name evidence="3" type="ORF">AMOR_34140</name>
</gene>
<protein>
    <submittedName>
        <fullName evidence="3">MFS transporter</fullName>
    </submittedName>
</protein>
<feature type="signal peptide" evidence="2">
    <location>
        <begin position="1"/>
        <end position="19"/>
    </location>
</feature>